<dbReference type="Proteomes" id="UP001107558">
    <property type="component" value="Chromosome 1"/>
</dbReference>
<dbReference type="AlphaFoldDB" id="A0A9J6CRJ2"/>
<reference evidence="1" key="1">
    <citation type="submission" date="2021-03" db="EMBL/GenBank/DDBJ databases">
        <title>Chromosome level genome of the anhydrobiotic midge Polypedilum vanderplanki.</title>
        <authorList>
            <person name="Yoshida Y."/>
            <person name="Kikawada T."/>
            <person name="Gusev O."/>
        </authorList>
    </citation>
    <scope>NUCLEOTIDE SEQUENCE</scope>
    <source>
        <strain evidence="1">NIAS01</strain>
        <tissue evidence="1">Whole body or cell culture</tissue>
    </source>
</reference>
<name>A0A9J6CRJ2_POLVA</name>
<dbReference type="EMBL" id="JADBJN010000001">
    <property type="protein sequence ID" value="KAG5684479.1"/>
    <property type="molecule type" value="Genomic_DNA"/>
</dbReference>
<keyword evidence="2" id="KW-1185">Reference proteome</keyword>
<proteinExistence type="predicted"/>
<evidence type="ECO:0000313" key="1">
    <source>
        <dbReference type="EMBL" id="KAG5684479.1"/>
    </source>
</evidence>
<comment type="caution">
    <text evidence="1">The sequence shown here is derived from an EMBL/GenBank/DDBJ whole genome shotgun (WGS) entry which is preliminary data.</text>
</comment>
<accession>A0A9J6CRJ2</accession>
<evidence type="ECO:0000313" key="2">
    <source>
        <dbReference type="Proteomes" id="UP001107558"/>
    </source>
</evidence>
<sequence>MTWKITCSDCVLSETNRTNDNPVAIVNSAPKIRYTEAPTTSYLNESKQNGNISSGLNLTSRFKEITAKVVEDVNKTMNEFFTVCELTENPLETAIKRKANLGICVNVAAINALNIEIFNNLMPGDKIDIQNKRDETIAVKINQQEGIIENEPLVTEESQGVQENPENEHQENLDVLPKEATNCNKIQQKL</sequence>
<gene>
    <name evidence="1" type="ORF">PVAND_013711</name>
</gene>
<organism evidence="1 2">
    <name type="scientific">Polypedilum vanderplanki</name>
    <name type="common">Sleeping chironomid midge</name>
    <dbReference type="NCBI Taxonomy" id="319348"/>
    <lineage>
        <taxon>Eukaryota</taxon>
        <taxon>Metazoa</taxon>
        <taxon>Ecdysozoa</taxon>
        <taxon>Arthropoda</taxon>
        <taxon>Hexapoda</taxon>
        <taxon>Insecta</taxon>
        <taxon>Pterygota</taxon>
        <taxon>Neoptera</taxon>
        <taxon>Endopterygota</taxon>
        <taxon>Diptera</taxon>
        <taxon>Nematocera</taxon>
        <taxon>Chironomoidea</taxon>
        <taxon>Chironomidae</taxon>
        <taxon>Chironominae</taxon>
        <taxon>Polypedilum</taxon>
        <taxon>Polypedilum</taxon>
    </lineage>
</organism>
<protein>
    <submittedName>
        <fullName evidence="1">Uncharacterized protein</fullName>
    </submittedName>
</protein>